<name>A0A7X6DNE2_9BACT</name>
<organism evidence="1 2">
    <name type="scientific">Candidatus Manganitrophus noduliformans</name>
    <dbReference type="NCBI Taxonomy" id="2606439"/>
    <lineage>
        <taxon>Bacteria</taxon>
        <taxon>Pseudomonadati</taxon>
        <taxon>Nitrospirota</taxon>
        <taxon>Nitrospiria</taxon>
        <taxon>Candidatus Troglogloeales</taxon>
        <taxon>Candidatus Manganitrophaceae</taxon>
        <taxon>Candidatus Manganitrophus</taxon>
    </lineage>
</organism>
<sequence>MVRHLDRPQQNDRVEALRISDWGLRIKRKNLFALQSAIRNPRSAIALLLLSFFLMAGCQKGVGTIYSIAIHPTRPEVIYLSSEKGLYKTVDGGTLWNRIEGGLGTFPVLSIAISPALPSILYVGTFSDGVYRSTDAGRSWLLINAGMRDYVSVVNAVVIDQKNPHILYAGTTMGSYKSVDNGVMWERISTGLNSVFVVCMAVDPQNPSLVYAGTSGGVYKSSNGGQRWTPSNNGIIEREREHAMALGVNAFAFDPATPGRLFTATAQGLYESRDGGERWIDRKIPDPFVLSVAVRPGTQPSLYAGTNRGLYASRDEKGGWEKLSEQEVRAIALDPNRPEVIYIGTGSGLFKTEDGGKGWTRFESLQ</sequence>
<dbReference type="SUPFAM" id="SSF110296">
    <property type="entry name" value="Oligoxyloglucan reducing end-specific cellobiohydrolase"/>
    <property type="match status" value="2"/>
</dbReference>
<evidence type="ECO:0000313" key="1">
    <source>
        <dbReference type="EMBL" id="NKE70098.1"/>
    </source>
</evidence>
<dbReference type="PANTHER" id="PTHR43739:SF5">
    <property type="entry name" value="EXO-ALPHA-SIALIDASE"/>
    <property type="match status" value="1"/>
</dbReference>
<dbReference type="InterPro" id="IPR015943">
    <property type="entry name" value="WD40/YVTN_repeat-like_dom_sf"/>
</dbReference>
<dbReference type="Proteomes" id="UP000534783">
    <property type="component" value="Unassembled WGS sequence"/>
</dbReference>
<reference evidence="1 2" key="1">
    <citation type="journal article" date="2020" name="Nature">
        <title>Bacterial chemolithoautotrophy via manganese oxidation.</title>
        <authorList>
            <person name="Yu H."/>
            <person name="Leadbetter J.R."/>
        </authorList>
    </citation>
    <scope>NUCLEOTIDE SEQUENCE [LARGE SCALE GENOMIC DNA]</scope>
    <source>
        <strain evidence="1 2">Mn-1</strain>
    </source>
</reference>
<dbReference type="PANTHER" id="PTHR43739">
    <property type="entry name" value="XYLOGLUCANASE (EUROFUNG)"/>
    <property type="match status" value="1"/>
</dbReference>
<dbReference type="Gene3D" id="2.130.10.10">
    <property type="entry name" value="YVTN repeat-like/Quinoprotein amine dehydrogenase"/>
    <property type="match status" value="4"/>
</dbReference>
<dbReference type="EMBL" id="VTOW01000001">
    <property type="protein sequence ID" value="NKE70098.1"/>
    <property type="molecule type" value="Genomic_DNA"/>
</dbReference>
<dbReference type="InterPro" id="IPR052025">
    <property type="entry name" value="Xyloglucanase_GH74"/>
</dbReference>
<dbReference type="AlphaFoldDB" id="A0A7X6DNE2"/>
<evidence type="ECO:0008006" key="3">
    <source>
        <dbReference type="Google" id="ProtNLM"/>
    </source>
</evidence>
<dbReference type="GO" id="GO:0010411">
    <property type="term" value="P:xyloglucan metabolic process"/>
    <property type="evidence" value="ECO:0007669"/>
    <property type="project" value="TreeGrafter"/>
</dbReference>
<proteinExistence type="predicted"/>
<protein>
    <recommendedName>
        <fullName evidence="3">Sortilin N-terminal domain-containing protein</fullName>
    </recommendedName>
</protein>
<comment type="caution">
    <text evidence="1">The sequence shown here is derived from an EMBL/GenBank/DDBJ whole genome shotgun (WGS) entry which is preliminary data.</text>
</comment>
<dbReference type="RefSeq" id="WP_168058363.1">
    <property type="nucleotide sequence ID" value="NZ_VTOW01000001.1"/>
</dbReference>
<keyword evidence="2" id="KW-1185">Reference proteome</keyword>
<evidence type="ECO:0000313" key="2">
    <source>
        <dbReference type="Proteomes" id="UP000534783"/>
    </source>
</evidence>
<accession>A0A7X6DNE2</accession>
<gene>
    <name evidence="1" type="ORF">MNODULE_04985</name>
</gene>